<dbReference type="GO" id="GO:0046656">
    <property type="term" value="P:folic acid biosynthetic process"/>
    <property type="evidence" value="ECO:0007669"/>
    <property type="project" value="UniProtKB-KW"/>
</dbReference>
<comment type="cofactor">
    <cofactor evidence="1">
        <name>Mg(2+)</name>
        <dbReference type="ChEBI" id="CHEBI:18420"/>
    </cofactor>
</comment>
<comment type="catalytic activity">
    <reaction evidence="9">
        <text>(6S)-5,6,7,8-tetrahydrofolyl-(gamma-L-Glu)(n) + L-glutamate + ATP = (6S)-5,6,7,8-tetrahydrofolyl-(gamma-L-Glu)(n+1) + ADP + phosphate + H(+)</text>
        <dbReference type="Rhea" id="RHEA:10580"/>
        <dbReference type="Rhea" id="RHEA-COMP:14738"/>
        <dbReference type="Rhea" id="RHEA-COMP:14740"/>
        <dbReference type="ChEBI" id="CHEBI:15378"/>
        <dbReference type="ChEBI" id="CHEBI:29985"/>
        <dbReference type="ChEBI" id="CHEBI:30616"/>
        <dbReference type="ChEBI" id="CHEBI:43474"/>
        <dbReference type="ChEBI" id="CHEBI:141005"/>
        <dbReference type="ChEBI" id="CHEBI:456216"/>
        <dbReference type="EC" id="6.3.2.17"/>
    </reaction>
</comment>
<evidence type="ECO:0000256" key="3">
    <source>
        <dbReference type="ARBA" id="ARBA00013025"/>
    </source>
</evidence>
<evidence type="ECO:0000256" key="1">
    <source>
        <dbReference type="ARBA" id="ARBA00001946"/>
    </source>
</evidence>
<feature type="domain" description="Mur ligase central" evidence="11">
    <location>
        <begin position="40"/>
        <end position="256"/>
    </location>
</feature>
<dbReference type="InterPro" id="IPR013221">
    <property type="entry name" value="Mur_ligase_cen"/>
</dbReference>
<dbReference type="InterPro" id="IPR018109">
    <property type="entry name" value="Folylpolyglutamate_synth_CS"/>
</dbReference>
<accession>A0A497XU90</accession>
<dbReference type="InterPro" id="IPR036565">
    <property type="entry name" value="Mur-like_cat_sf"/>
</dbReference>
<dbReference type="EC" id="6.3.2.17" evidence="3"/>
<dbReference type="GO" id="GO:0004326">
    <property type="term" value="F:tetrahydrofolylpolyglutamate synthase activity"/>
    <property type="evidence" value="ECO:0007669"/>
    <property type="project" value="UniProtKB-EC"/>
</dbReference>
<dbReference type="PIRSF" id="PIRSF001563">
    <property type="entry name" value="Folylpolyglu_synth"/>
    <property type="match status" value="1"/>
</dbReference>
<evidence type="ECO:0000256" key="2">
    <source>
        <dbReference type="ARBA" id="ARBA00008276"/>
    </source>
</evidence>
<dbReference type="PANTHER" id="PTHR11136">
    <property type="entry name" value="FOLYLPOLYGLUTAMATE SYNTHASE-RELATED"/>
    <property type="match status" value="1"/>
</dbReference>
<evidence type="ECO:0000256" key="6">
    <source>
        <dbReference type="ARBA" id="ARBA00022741"/>
    </source>
</evidence>
<dbReference type="Gene3D" id="3.40.1190.10">
    <property type="entry name" value="Mur-like, catalytic domain"/>
    <property type="match status" value="1"/>
</dbReference>
<keyword evidence="4 10" id="KW-0436">Ligase</keyword>
<dbReference type="SUPFAM" id="SSF53623">
    <property type="entry name" value="MurD-like peptide ligases, catalytic domain"/>
    <property type="match status" value="1"/>
</dbReference>
<evidence type="ECO:0000313" key="12">
    <source>
        <dbReference type="EMBL" id="RLJ71589.1"/>
    </source>
</evidence>
<name>A0A497XU90_9AQUI</name>
<keyword evidence="6 10" id="KW-0547">Nucleotide-binding</keyword>
<dbReference type="GO" id="GO:0008841">
    <property type="term" value="F:dihydrofolate synthase activity"/>
    <property type="evidence" value="ECO:0007669"/>
    <property type="project" value="UniProtKB-EC"/>
</dbReference>
<proteinExistence type="inferred from homology"/>
<evidence type="ECO:0000256" key="5">
    <source>
        <dbReference type="ARBA" id="ARBA00022723"/>
    </source>
</evidence>
<keyword evidence="8" id="KW-0460">Magnesium</keyword>
<reference evidence="12 13" key="1">
    <citation type="submission" date="2018-10" db="EMBL/GenBank/DDBJ databases">
        <title>Genomic Encyclopedia of Archaeal and Bacterial Type Strains, Phase II (KMG-II): from individual species to whole genera.</title>
        <authorList>
            <person name="Goeker M."/>
        </authorList>
    </citation>
    <scope>NUCLEOTIDE SEQUENCE [LARGE SCALE GENOMIC DNA]</scope>
    <source>
        <strain evidence="12 13">DSM 16510</strain>
    </source>
</reference>
<keyword evidence="7 10" id="KW-0067">ATP-binding</keyword>
<dbReference type="GO" id="GO:0046872">
    <property type="term" value="F:metal ion binding"/>
    <property type="evidence" value="ECO:0007669"/>
    <property type="project" value="UniProtKB-KW"/>
</dbReference>
<dbReference type="InterPro" id="IPR001645">
    <property type="entry name" value="Folylpolyglutamate_synth"/>
</dbReference>
<dbReference type="RefSeq" id="WP_121013064.1">
    <property type="nucleotide sequence ID" value="NZ_RCCJ01000001.1"/>
</dbReference>
<dbReference type="PROSITE" id="PS01011">
    <property type="entry name" value="FOLYLPOLYGLU_SYNT_1"/>
    <property type="match status" value="1"/>
</dbReference>
<dbReference type="GO" id="GO:0005737">
    <property type="term" value="C:cytoplasm"/>
    <property type="evidence" value="ECO:0007669"/>
    <property type="project" value="TreeGrafter"/>
</dbReference>
<evidence type="ECO:0000256" key="4">
    <source>
        <dbReference type="ARBA" id="ARBA00022598"/>
    </source>
</evidence>
<evidence type="ECO:0000256" key="10">
    <source>
        <dbReference type="PIRNR" id="PIRNR001563"/>
    </source>
</evidence>
<dbReference type="Proteomes" id="UP000267841">
    <property type="component" value="Unassembled WGS sequence"/>
</dbReference>
<evidence type="ECO:0000256" key="8">
    <source>
        <dbReference type="ARBA" id="ARBA00022842"/>
    </source>
</evidence>
<evidence type="ECO:0000256" key="9">
    <source>
        <dbReference type="ARBA" id="ARBA00047493"/>
    </source>
</evidence>
<evidence type="ECO:0000259" key="11">
    <source>
        <dbReference type="Pfam" id="PF08245"/>
    </source>
</evidence>
<dbReference type="FunFam" id="3.40.1190.10:FF:000011">
    <property type="entry name" value="Folylpolyglutamate synthase/dihydrofolate synthase"/>
    <property type="match status" value="1"/>
</dbReference>
<dbReference type="SUPFAM" id="SSF53244">
    <property type="entry name" value="MurD-like peptide ligases, peptide-binding domain"/>
    <property type="match status" value="1"/>
</dbReference>
<keyword evidence="5" id="KW-0479">Metal-binding</keyword>
<dbReference type="EMBL" id="RCCJ01000001">
    <property type="protein sequence ID" value="RLJ71589.1"/>
    <property type="molecule type" value="Genomic_DNA"/>
</dbReference>
<comment type="similarity">
    <text evidence="2 10">Belongs to the folylpolyglutamate synthase family.</text>
</comment>
<dbReference type="GO" id="GO:0005524">
    <property type="term" value="F:ATP binding"/>
    <property type="evidence" value="ECO:0007669"/>
    <property type="project" value="UniProtKB-KW"/>
</dbReference>
<sequence>MKLWDLYKGRDYKIEPTLNRIREAVNYVGEPHRSYPSILIGGTNGKGSSCAFLERILREHGFKTGWFVSPHLVYENERWRVKGTPMEDSTLEGYVSELKGVFERFNLTYFEAATLIALLYFKDSEVDVAVLEVGMGGRWDATKVSEPILAGITNVERDHTKWLGRNIEEIARDKLHLYMEGKPFVIGSSRYPLYPVAVEMGIRNMVVAGQDYLYRGELKAGLSFLSWYEFNGFELKDAELGLLGKWQIDNASFALTLGSLFTELEEEVTKKALKLTRWEGRMEVIRYKPLLILDGSHNPYAVNKVVKEVKRLFPSIKFLFTGLFEKDWALSMEVIRRYADSIYLVQVSHYRGEPVSNLYKKAVELEFKEIVVLSSPSEVLKIEEDLCALGSLYLIGEIKEAFANAVI</sequence>
<keyword evidence="13" id="KW-1185">Reference proteome</keyword>
<dbReference type="OrthoDB" id="9809356at2"/>
<dbReference type="PANTHER" id="PTHR11136:SF0">
    <property type="entry name" value="DIHYDROFOLATE SYNTHETASE-RELATED"/>
    <property type="match status" value="1"/>
</dbReference>
<comment type="caution">
    <text evidence="12">The sequence shown here is derived from an EMBL/GenBank/DDBJ whole genome shotgun (WGS) entry which is preliminary data.</text>
</comment>
<gene>
    <name evidence="12" type="ORF">BCF55_1895</name>
</gene>
<dbReference type="NCBIfam" id="TIGR01499">
    <property type="entry name" value="folC"/>
    <property type="match status" value="1"/>
</dbReference>
<evidence type="ECO:0000313" key="13">
    <source>
        <dbReference type="Proteomes" id="UP000267841"/>
    </source>
</evidence>
<evidence type="ECO:0000256" key="7">
    <source>
        <dbReference type="ARBA" id="ARBA00022840"/>
    </source>
</evidence>
<organism evidence="12 13">
    <name type="scientific">Hydrogenivirga caldilitoris</name>
    <dbReference type="NCBI Taxonomy" id="246264"/>
    <lineage>
        <taxon>Bacteria</taxon>
        <taxon>Pseudomonadati</taxon>
        <taxon>Aquificota</taxon>
        <taxon>Aquificia</taxon>
        <taxon>Aquificales</taxon>
        <taxon>Aquificaceae</taxon>
        <taxon>Hydrogenivirga</taxon>
    </lineage>
</organism>
<dbReference type="Gene3D" id="3.90.190.20">
    <property type="entry name" value="Mur ligase, C-terminal domain"/>
    <property type="match status" value="1"/>
</dbReference>
<dbReference type="AlphaFoldDB" id="A0A497XU90"/>
<dbReference type="InterPro" id="IPR036615">
    <property type="entry name" value="Mur_ligase_C_dom_sf"/>
</dbReference>
<dbReference type="Pfam" id="PF08245">
    <property type="entry name" value="Mur_ligase_M"/>
    <property type="match status" value="1"/>
</dbReference>
<protein>
    <recommendedName>
        <fullName evidence="3">tetrahydrofolate synthase</fullName>
        <ecNumber evidence="3">6.3.2.17</ecNumber>
    </recommendedName>
</protein>